<evidence type="ECO:0000256" key="4">
    <source>
        <dbReference type="ARBA" id="ARBA00022927"/>
    </source>
</evidence>
<dbReference type="GO" id="GO:0005737">
    <property type="term" value="C:cytoplasm"/>
    <property type="evidence" value="ECO:0007669"/>
    <property type="project" value="UniProtKB-ARBA"/>
</dbReference>
<proteinExistence type="inferred from homology"/>
<organism evidence="9">
    <name type="scientific">Arcella intermedia</name>
    <dbReference type="NCBI Taxonomy" id="1963864"/>
    <lineage>
        <taxon>Eukaryota</taxon>
        <taxon>Amoebozoa</taxon>
        <taxon>Tubulinea</taxon>
        <taxon>Elardia</taxon>
        <taxon>Arcellinida</taxon>
        <taxon>Sphaerothecina</taxon>
        <taxon>Arcellidae</taxon>
        <taxon>Arcella</taxon>
    </lineage>
</organism>
<comment type="similarity">
    <text evidence="7 8">Belongs to the SFT2 family.</text>
</comment>
<evidence type="ECO:0000256" key="1">
    <source>
        <dbReference type="ARBA" id="ARBA00004141"/>
    </source>
</evidence>
<dbReference type="PANTHER" id="PTHR23137">
    <property type="entry name" value="VESICLE TRANSPORT PROTEIN-RELATED"/>
    <property type="match status" value="1"/>
</dbReference>
<reference evidence="9" key="1">
    <citation type="journal article" date="2020" name="J. Eukaryot. Microbiol.">
        <title>De novo Sequencing, Assembly and Annotation of the Transcriptome for the Free-Living Testate Amoeba Arcella intermedia.</title>
        <authorList>
            <person name="Ribeiro G.M."/>
            <person name="Porfirio-Sousa A.L."/>
            <person name="Maurer-Alcala X.X."/>
            <person name="Katz L.A."/>
            <person name="Lahr D.J.G."/>
        </authorList>
    </citation>
    <scope>NUCLEOTIDE SEQUENCE</scope>
</reference>
<feature type="transmembrane region" description="Helical" evidence="8">
    <location>
        <begin position="42"/>
        <end position="66"/>
    </location>
</feature>
<keyword evidence="6 8" id="KW-0472">Membrane</keyword>
<dbReference type="Pfam" id="PF04178">
    <property type="entry name" value="Got1"/>
    <property type="match status" value="1"/>
</dbReference>
<protein>
    <recommendedName>
        <fullName evidence="8">Vesicle transport protein</fullName>
    </recommendedName>
</protein>
<comment type="function">
    <text evidence="8">May be involved in fusion of retrograde transport vesicles derived from an endocytic compartment with the Golgi complex.</text>
</comment>
<comment type="subcellular location">
    <subcellularLocation>
        <location evidence="1 8">Membrane</location>
        <topology evidence="1 8">Multi-pass membrane protein</topology>
    </subcellularLocation>
</comment>
<sequence>MDTIKSTLWGEGNSNTATTIDAVGAVAGNESACPSLSFKHRIIGFISCTTLGILLSILGTVFLFMLNFIAFGVLYCIGNIVTVIGTLFLQGPVKQVKAMFDKSRVISTVVWLITLVLTLILAFTVQVPVLIVVFVIIQSLAFAWYSISYIPFAHKAIIGCVKGIL</sequence>
<keyword evidence="2 8" id="KW-0813">Transport</keyword>
<dbReference type="GO" id="GO:0012505">
    <property type="term" value="C:endomembrane system"/>
    <property type="evidence" value="ECO:0007669"/>
    <property type="project" value="UniProtKB-ARBA"/>
</dbReference>
<accession>A0A6B2LMD1</accession>
<dbReference type="PANTHER" id="PTHR23137:SF6">
    <property type="entry name" value="VESICLE TRANSPORT PROTEIN"/>
    <property type="match status" value="1"/>
</dbReference>
<evidence type="ECO:0000256" key="8">
    <source>
        <dbReference type="RuleBase" id="RU363111"/>
    </source>
</evidence>
<dbReference type="GO" id="GO:0015031">
    <property type="term" value="P:protein transport"/>
    <property type="evidence" value="ECO:0007669"/>
    <property type="project" value="UniProtKB-KW"/>
</dbReference>
<evidence type="ECO:0000256" key="3">
    <source>
        <dbReference type="ARBA" id="ARBA00022692"/>
    </source>
</evidence>
<dbReference type="GO" id="GO:0016020">
    <property type="term" value="C:membrane"/>
    <property type="evidence" value="ECO:0007669"/>
    <property type="project" value="UniProtKB-SubCell"/>
</dbReference>
<feature type="transmembrane region" description="Helical" evidence="8">
    <location>
        <begin position="129"/>
        <end position="147"/>
    </location>
</feature>
<evidence type="ECO:0000313" key="9">
    <source>
        <dbReference type="EMBL" id="NDV38226.1"/>
    </source>
</evidence>
<feature type="transmembrane region" description="Helical" evidence="8">
    <location>
        <begin position="72"/>
        <end position="93"/>
    </location>
</feature>
<dbReference type="GO" id="GO:0016192">
    <property type="term" value="P:vesicle-mediated transport"/>
    <property type="evidence" value="ECO:0007669"/>
    <property type="project" value="InterPro"/>
</dbReference>
<dbReference type="AlphaFoldDB" id="A0A6B2LMD1"/>
<evidence type="ECO:0000256" key="5">
    <source>
        <dbReference type="ARBA" id="ARBA00022989"/>
    </source>
</evidence>
<name>A0A6B2LMD1_9EUKA</name>
<keyword evidence="4 8" id="KW-0653">Protein transport</keyword>
<evidence type="ECO:0000256" key="7">
    <source>
        <dbReference type="ARBA" id="ARBA00025800"/>
    </source>
</evidence>
<keyword evidence="5 8" id="KW-1133">Transmembrane helix</keyword>
<evidence type="ECO:0000256" key="6">
    <source>
        <dbReference type="ARBA" id="ARBA00023136"/>
    </source>
</evidence>
<feature type="transmembrane region" description="Helical" evidence="8">
    <location>
        <begin position="105"/>
        <end position="123"/>
    </location>
</feature>
<dbReference type="EMBL" id="GIBP01009257">
    <property type="protein sequence ID" value="NDV38226.1"/>
    <property type="molecule type" value="Transcribed_RNA"/>
</dbReference>
<evidence type="ECO:0000256" key="2">
    <source>
        <dbReference type="ARBA" id="ARBA00022448"/>
    </source>
</evidence>
<keyword evidence="3 8" id="KW-0812">Transmembrane</keyword>
<dbReference type="InterPro" id="IPR011691">
    <property type="entry name" value="Vesicle_transpt_SFT2"/>
</dbReference>
<dbReference type="InterPro" id="IPR007305">
    <property type="entry name" value="Vesicle_transpt_Got1/SFT2"/>
</dbReference>